<comment type="caution">
    <text evidence="1">The sequence shown here is derived from an EMBL/GenBank/DDBJ whole genome shotgun (WGS) entry which is preliminary data.</text>
</comment>
<evidence type="ECO:0008006" key="2">
    <source>
        <dbReference type="Google" id="ProtNLM"/>
    </source>
</evidence>
<proteinExistence type="predicted"/>
<organism evidence="1">
    <name type="scientific">Bacillus anthracis</name>
    <name type="common">anthrax bacterium</name>
    <dbReference type="NCBI Taxonomy" id="1392"/>
    <lineage>
        <taxon>Bacteria</taxon>
        <taxon>Bacillati</taxon>
        <taxon>Bacillota</taxon>
        <taxon>Bacilli</taxon>
        <taxon>Bacillales</taxon>
        <taxon>Bacillaceae</taxon>
        <taxon>Bacillus</taxon>
        <taxon>Bacillus cereus group</taxon>
    </lineage>
</organism>
<gene>
    <name evidence="1" type="ORF">QuyetLC_26610</name>
</gene>
<protein>
    <recommendedName>
        <fullName evidence="2">XRE family transcriptional regulator</fullName>
    </recommendedName>
</protein>
<sequence>MQEKIIEMKLEEKREKLRKWLNILDEDFGVKMTFIARQLGIHIQNLHSFKKGKQTLSVEKLFSLEQFLIEKYGKFLVEV</sequence>
<dbReference type="SUPFAM" id="SSF47413">
    <property type="entry name" value="lambda repressor-like DNA-binding domains"/>
    <property type="match status" value="1"/>
</dbReference>
<dbReference type="GO" id="GO:0003677">
    <property type="term" value="F:DNA binding"/>
    <property type="evidence" value="ECO:0007669"/>
    <property type="project" value="InterPro"/>
</dbReference>
<reference evidence="1" key="1">
    <citation type="submission" date="2019-12" db="EMBL/GenBank/DDBJ databases">
        <title>Epidemiological and comparative genomic analysis of Bacillus anthracis isolated from northern Vietnam.</title>
        <authorList>
            <person name="Hoang T.T.H."/>
            <person name="Dang D.A."/>
            <person name="Pham M.H."/>
            <person name="Luong M.H."/>
            <person name="Tran N.D."/>
            <person name="Nguyen T.H."/>
            <person name="Nguyen T.T."/>
            <person name="Inoue S."/>
            <person name="Morikawa S."/>
            <person name="Okutani A."/>
        </authorList>
    </citation>
    <scope>NUCLEOTIDE SEQUENCE</scope>
    <source>
        <strain evidence="1">QuyetLC</strain>
    </source>
</reference>
<dbReference type="EMBL" id="BLEY01000027">
    <property type="protein sequence ID" value="GEU14144.1"/>
    <property type="molecule type" value="Genomic_DNA"/>
</dbReference>
<evidence type="ECO:0000313" key="1">
    <source>
        <dbReference type="EMBL" id="GEU14144.1"/>
    </source>
</evidence>
<dbReference type="InterPro" id="IPR010982">
    <property type="entry name" value="Lambda_DNA-bd_dom_sf"/>
</dbReference>
<name>A0A640MJB4_BACAN</name>
<dbReference type="AlphaFoldDB" id="A0A640MJB4"/>
<reference evidence="1" key="2">
    <citation type="submission" date="2019-12" db="EMBL/GenBank/DDBJ databases">
        <authorList>
            <person name="Hoang T.H.H."/>
            <person name="Okutani A."/>
        </authorList>
    </citation>
    <scope>NUCLEOTIDE SEQUENCE</scope>
    <source>
        <strain evidence="1">QuyetLC</strain>
    </source>
</reference>
<accession>A0A640MJB4</accession>